<accession>A0A249JZG0</accession>
<dbReference type="KEGG" id="abam:B1s21122_06205"/>
<evidence type="ECO:0000313" key="1">
    <source>
        <dbReference type="EMBL" id="ASY09892.1"/>
    </source>
</evidence>
<reference evidence="2" key="1">
    <citation type="submission" date="2016-10" db="EMBL/GenBank/DDBJ databases">
        <title>High microdiversification within the ubiquitous acI lineage of Actinobacteria.</title>
        <authorList>
            <person name="Neuenschwander S.M."/>
            <person name="Salcher M."/>
            <person name="Ghai R."/>
            <person name="Pernthaler J."/>
        </authorList>
    </citation>
    <scope>NUCLEOTIDE SEQUENCE [LARGE SCALE GENOMIC DNA]</scope>
</reference>
<dbReference type="EMBL" id="CP016768">
    <property type="protein sequence ID" value="ASY09892.1"/>
    <property type="molecule type" value="Genomic_DNA"/>
</dbReference>
<name>A0A249JZG0_9ACTN</name>
<proteinExistence type="predicted"/>
<dbReference type="AlphaFoldDB" id="A0A249JZG0"/>
<dbReference type="RefSeq" id="WP_095681198.1">
    <property type="nucleotide sequence ID" value="NZ_CP016768.2"/>
</dbReference>
<dbReference type="OrthoDB" id="757934at2"/>
<evidence type="ECO:0000313" key="2">
    <source>
        <dbReference type="Proteomes" id="UP000217153"/>
    </source>
</evidence>
<organism evidence="1 2">
    <name type="scientific">Candidatus Nanopelagicus limnae</name>
    <dbReference type="NCBI Taxonomy" id="1884634"/>
    <lineage>
        <taxon>Bacteria</taxon>
        <taxon>Bacillati</taxon>
        <taxon>Actinomycetota</taxon>
        <taxon>Actinomycetes</taxon>
        <taxon>Candidatus Nanopelagicales</taxon>
        <taxon>Candidatus Nanopelagicaceae</taxon>
        <taxon>Candidatus Nanopelagicus</taxon>
    </lineage>
</organism>
<keyword evidence="2" id="KW-1185">Reference proteome</keyword>
<protein>
    <submittedName>
        <fullName evidence="1">Uncharacterized protein</fullName>
    </submittedName>
</protein>
<sequence>MKTLIVAHDAGGAQVLSSWVARQEDQSRFVFSVEGPALEIFSKKIETFKNIKIESAISSANSIITTTSWASDIEISALKRFKDLEGPHSVVLLDHWINYRERLLYRNQLILPNEIWVTDHFASELALKTFCKIPVSIIHNYYLDEVINKVYKLRHSYLGNKVRTKLQILFVGENISTNCERTHGDANFYGYTEQESFIYFLERINQFGNLQNIVLTIRPHPSETAEKYTSLIPVSLKEKLNYFVSKNSLEIDLAKSDLVVGMSSFALYISANAQIRTLCVIPNSSIKCVIPDPRIERF</sequence>
<dbReference type="Proteomes" id="UP000217153">
    <property type="component" value="Chromosome"/>
</dbReference>
<gene>
    <name evidence="1" type="ORF">B1s21122_06205</name>
</gene>